<evidence type="ECO:0000313" key="3">
    <source>
        <dbReference type="Proteomes" id="UP001152759"/>
    </source>
</evidence>
<feature type="compositionally biased region" description="Pro residues" evidence="1">
    <location>
        <begin position="79"/>
        <end position="114"/>
    </location>
</feature>
<dbReference type="PRINTS" id="PR00049">
    <property type="entry name" value="WILMSTUMOUR"/>
</dbReference>
<dbReference type="Proteomes" id="UP001152759">
    <property type="component" value="Chromosome 4"/>
</dbReference>
<dbReference type="AlphaFoldDB" id="A0A9P0AAF5"/>
<reference evidence="2" key="1">
    <citation type="submission" date="2021-12" db="EMBL/GenBank/DDBJ databases">
        <authorList>
            <person name="King R."/>
        </authorList>
    </citation>
    <scope>NUCLEOTIDE SEQUENCE</scope>
</reference>
<name>A0A9P0AAF5_BEMTA</name>
<sequence length="243" mass="26377">MHYAEKIIQSVIFWMMIGDEISVSVSLQVIEEVRSGRMTEGGIGVRLFRRRGGGGAVASIGGGSQAGHGSQMVGGSTAAPPPAPPPTPPPPPPPPSPPAAPPPTDPPPPAPPAHIPRGPTLTGGVHPPDKELPAEPPEWDEKNDPTDAEIAKTLKYHGKRIWKKGPCKKYKENSNSRPNRRRKKGCIKAGNHFREKAAEIPSKNCPDPGWARCFQFENMRGRCYILTNVHDPKKIKWVLLTKC</sequence>
<dbReference type="EMBL" id="OU963865">
    <property type="protein sequence ID" value="CAH0389034.1"/>
    <property type="molecule type" value="Genomic_DNA"/>
</dbReference>
<organism evidence="2 3">
    <name type="scientific">Bemisia tabaci</name>
    <name type="common">Sweetpotato whitefly</name>
    <name type="synonym">Aleurodes tabaci</name>
    <dbReference type="NCBI Taxonomy" id="7038"/>
    <lineage>
        <taxon>Eukaryota</taxon>
        <taxon>Metazoa</taxon>
        <taxon>Ecdysozoa</taxon>
        <taxon>Arthropoda</taxon>
        <taxon>Hexapoda</taxon>
        <taxon>Insecta</taxon>
        <taxon>Pterygota</taxon>
        <taxon>Neoptera</taxon>
        <taxon>Paraneoptera</taxon>
        <taxon>Hemiptera</taxon>
        <taxon>Sternorrhyncha</taxon>
        <taxon>Aleyrodoidea</taxon>
        <taxon>Aleyrodidae</taxon>
        <taxon>Aleyrodinae</taxon>
        <taxon>Bemisia</taxon>
    </lineage>
</organism>
<protein>
    <submittedName>
        <fullName evidence="2">Uncharacterized protein</fullName>
    </submittedName>
</protein>
<accession>A0A9P0AAF5</accession>
<feature type="region of interest" description="Disordered" evidence="1">
    <location>
        <begin position="58"/>
        <end position="145"/>
    </location>
</feature>
<keyword evidence="3" id="KW-1185">Reference proteome</keyword>
<feature type="compositionally biased region" description="Basic and acidic residues" evidence="1">
    <location>
        <begin position="127"/>
        <end position="145"/>
    </location>
</feature>
<evidence type="ECO:0000256" key="1">
    <source>
        <dbReference type="SAM" id="MobiDB-lite"/>
    </source>
</evidence>
<gene>
    <name evidence="2" type="ORF">BEMITA_LOCUS7906</name>
</gene>
<proteinExistence type="predicted"/>
<evidence type="ECO:0000313" key="2">
    <source>
        <dbReference type="EMBL" id="CAH0389034.1"/>
    </source>
</evidence>